<organism evidence="2 3">
    <name type="scientific">Temnothorax curvispinosus</name>
    <dbReference type="NCBI Taxonomy" id="300111"/>
    <lineage>
        <taxon>Eukaryota</taxon>
        <taxon>Metazoa</taxon>
        <taxon>Ecdysozoa</taxon>
        <taxon>Arthropoda</taxon>
        <taxon>Hexapoda</taxon>
        <taxon>Insecta</taxon>
        <taxon>Pterygota</taxon>
        <taxon>Neoptera</taxon>
        <taxon>Endopterygota</taxon>
        <taxon>Hymenoptera</taxon>
        <taxon>Apocrita</taxon>
        <taxon>Aculeata</taxon>
        <taxon>Formicoidea</taxon>
        <taxon>Formicidae</taxon>
        <taxon>Myrmicinae</taxon>
        <taxon>Temnothorax</taxon>
    </lineage>
</organism>
<evidence type="ECO:0000313" key="3">
    <source>
        <dbReference type="RefSeq" id="XP_024879149.1"/>
    </source>
</evidence>
<gene>
    <name evidence="3" type="primary">LOC112459339</name>
</gene>
<dbReference type="AlphaFoldDB" id="A0A6J1QA71"/>
<evidence type="ECO:0000256" key="1">
    <source>
        <dbReference type="SAM" id="MobiDB-lite"/>
    </source>
</evidence>
<dbReference type="Proteomes" id="UP000504618">
    <property type="component" value="Unplaced"/>
</dbReference>
<dbReference type="RefSeq" id="XP_024879149.1">
    <property type="nucleotide sequence ID" value="XM_025023381.1"/>
</dbReference>
<reference evidence="3" key="1">
    <citation type="submission" date="2025-08" db="UniProtKB">
        <authorList>
            <consortium name="RefSeq"/>
        </authorList>
    </citation>
    <scope>IDENTIFICATION</scope>
    <source>
        <tissue evidence="3">Whole body</tissue>
    </source>
</reference>
<feature type="region of interest" description="Disordered" evidence="1">
    <location>
        <begin position="1"/>
        <end position="44"/>
    </location>
</feature>
<dbReference type="GeneID" id="112459339"/>
<accession>A0A6J1QA71</accession>
<sequence>MAADRNEESGGAPKNIKGSNPAPKPAPKAIPARQANQAKAKTGKIKLPRSAAVTITSAGGNYEEIFKEARNKIKLADLGITTDLKPKRAQTGGLIIEIPGAGNSDKADILAERLIGVFADRPDIKIARPTKTAEIRVMDLDDSVSAEK</sequence>
<evidence type="ECO:0000313" key="2">
    <source>
        <dbReference type="Proteomes" id="UP000504618"/>
    </source>
</evidence>
<keyword evidence="2" id="KW-1185">Reference proteome</keyword>
<protein>
    <submittedName>
        <fullName evidence="3">Uncharacterized protein LOC112459339</fullName>
    </submittedName>
</protein>
<proteinExistence type="predicted"/>
<dbReference type="OrthoDB" id="7554904at2759"/>
<name>A0A6J1QA71_9HYME</name>